<protein>
    <submittedName>
        <fullName evidence="1">Uncharacterized protein</fullName>
    </submittedName>
</protein>
<dbReference type="EnsemblMetazoa" id="CLYHEMT005730.1">
    <property type="protein sequence ID" value="CLYHEMP005730.1"/>
    <property type="gene ID" value="CLYHEMG005730"/>
</dbReference>
<reference evidence="1" key="1">
    <citation type="submission" date="2021-01" db="UniProtKB">
        <authorList>
            <consortium name="EnsemblMetazoa"/>
        </authorList>
    </citation>
    <scope>IDENTIFICATION</scope>
</reference>
<name>A0A7M5VAU5_9CNID</name>
<accession>A0A7M5VAU5</accession>
<proteinExistence type="predicted"/>
<sequence>PVQYVFLSKNGDKEKTKFTAIRHTYYTELIELKVDLVVKFPFCKVTPLGVSTTTKWFLVSKISINRVLPAEIQSPIFPQQQQQFLQNNSAISVDILYSFNFNFSFELQSNSIRRKTLQHDFMSTSP</sequence>
<evidence type="ECO:0000313" key="1">
    <source>
        <dbReference type="EnsemblMetazoa" id="CLYHEMP005730.1"/>
    </source>
</evidence>
<organism evidence="1 2">
    <name type="scientific">Clytia hemisphaerica</name>
    <dbReference type="NCBI Taxonomy" id="252671"/>
    <lineage>
        <taxon>Eukaryota</taxon>
        <taxon>Metazoa</taxon>
        <taxon>Cnidaria</taxon>
        <taxon>Hydrozoa</taxon>
        <taxon>Hydroidolina</taxon>
        <taxon>Leptothecata</taxon>
        <taxon>Obeliida</taxon>
        <taxon>Clytiidae</taxon>
        <taxon>Clytia</taxon>
    </lineage>
</organism>
<keyword evidence="2" id="KW-1185">Reference proteome</keyword>
<dbReference type="Proteomes" id="UP000594262">
    <property type="component" value="Unplaced"/>
</dbReference>
<evidence type="ECO:0000313" key="2">
    <source>
        <dbReference type="Proteomes" id="UP000594262"/>
    </source>
</evidence>
<dbReference type="AlphaFoldDB" id="A0A7M5VAU5"/>